<organism evidence="10 11">
    <name type="scientific">Cereibacter changlensis JA139</name>
    <dbReference type="NCBI Taxonomy" id="1188249"/>
    <lineage>
        <taxon>Bacteria</taxon>
        <taxon>Pseudomonadati</taxon>
        <taxon>Pseudomonadota</taxon>
        <taxon>Alphaproteobacteria</taxon>
        <taxon>Rhodobacterales</taxon>
        <taxon>Paracoccaceae</taxon>
        <taxon>Cereibacter</taxon>
    </lineage>
</organism>
<comment type="function">
    <text evidence="6">Catalyzes the GTP-dependent phosphorylation of 5-hydroxy-L-lysine.</text>
</comment>
<comment type="subcellular location">
    <subcellularLocation>
        <location evidence="1">Cytoplasm</location>
    </subcellularLocation>
</comment>
<evidence type="ECO:0000256" key="8">
    <source>
        <dbReference type="ARBA" id="ARBA00040505"/>
    </source>
</evidence>
<dbReference type="InterPro" id="IPR002575">
    <property type="entry name" value="Aminoglycoside_PTrfase"/>
</dbReference>
<evidence type="ECO:0000313" key="11">
    <source>
        <dbReference type="Proteomes" id="UP000241010"/>
    </source>
</evidence>
<dbReference type="EMBL" id="PZKG01000033">
    <property type="protein sequence ID" value="PTE21986.1"/>
    <property type="molecule type" value="Genomic_DNA"/>
</dbReference>
<evidence type="ECO:0000259" key="9">
    <source>
        <dbReference type="Pfam" id="PF01636"/>
    </source>
</evidence>
<dbReference type="AlphaFoldDB" id="A0A2T4JVT2"/>
<sequence>MPDLSPPLGALLASAPPDLSDAEAMALARLHFGLEAEPKRLTSERDLNLLLRDAKGAGYVLKIANRAEPHAVTTFQTEALLHLESTAPDLCVPRVLRTLDGATEVTLANGSLLRVLTYLEGTPLHLAPRSGTQRRAMGRVLADLSRALASFTHPAAEQDLLWDIRHAARLRPLLPSCPDPASRDLSLRCLDIFEAEVAPLLPTLPWQVVHNDLNPHNVLVDPQNPDAVAGVLDFGDMVRTARVCDLAVAAAYQIDPEDALGSLTAFVAGYHEAYPLLPEEVDVLFDLTATRMITTIGIASSRAASHPENAPYILRNFPAARTGLQALTALPRDAARRALRQTCGME</sequence>
<keyword evidence="11" id="KW-1185">Reference proteome</keyword>
<evidence type="ECO:0000256" key="1">
    <source>
        <dbReference type="ARBA" id="ARBA00004496"/>
    </source>
</evidence>
<keyword evidence="4" id="KW-0418">Kinase</keyword>
<name>A0A2T4JVT2_9RHOB</name>
<dbReference type="PANTHER" id="PTHR21064">
    <property type="entry name" value="AMINOGLYCOSIDE PHOSPHOTRANSFERASE DOMAIN-CONTAINING PROTEIN-RELATED"/>
    <property type="match status" value="1"/>
</dbReference>
<keyword evidence="3 10" id="KW-0808">Transferase</keyword>
<dbReference type="InterPro" id="IPR050249">
    <property type="entry name" value="Pseudomonas-type_ThrB"/>
</dbReference>
<proteinExistence type="predicted"/>
<feature type="domain" description="Aminoglycoside phosphotransferase" evidence="9">
    <location>
        <begin position="48"/>
        <end position="275"/>
    </location>
</feature>
<protein>
    <recommendedName>
        <fullName evidence="8">Hydroxylysine kinase</fullName>
        <ecNumber evidence="7">2.7.1.81</ecNumber>
    </recommendedName>
</protein>
<keyword evidence="10" id="KW-0032">Aminotransferase</keyword>
<evidence type="ECO:0000256" key="5">
    <source>
        <dbReference type="ARBA" id="ARBA00036820"/>
    </source>
</evidence>
<evidence type="ECO:0000256" key="7">
    <source>
        <dbReference type="ARBA" id="ARBA00038873"/>
    </source>
</evidence>
<evidence type="ECO:0000313" key="10">
    <source>
        <dbReference type="EMBL" id="PTE21986.1"/>
    </source>
</evidence>
<dbReference type="Gene3D" id="3.90.1200.10">
    <property type="match status" value="1"/>
</dbReference>
<dbReference type="OrthoDB" id="156345at2"/>
<dbReference type="PANTHER" id="PTHR21064:SF1">
    <property type="entry name" value="HYDROXYLYSINE KINASE"/>
    <property type="match status" value="1"/>
</dbReference>
<comment type="catalytic activity">
    <reaction evidence="5">
        <text>(5R)-5-hydroxy-L-lysine + GTP = (5R)-5-phosphooxy-L-lysine + GDP + H(+)</text>
        <dbReference type="Rhea" id="RHEA:19049"/>
        <dbReference type="ChEBI" id="CHEBI:15378"/>
        <dbReference type="ChEBI" id="CHEBI:37565"/>
        <dbReference type="ChEBI" id="CHEBI:57882"/>
        <dbReference type="ChEBI" id="CHEBI:58189"/>
        <dbReference type="ChEBI" id="CHEBI:58357"/>
        <dbReference type="EC" id="2.7.1.81"/>
    </reaction>
</comment>
<dbReference type="InterPro" id="IPR011009">
    <property type="entry name" value="Kinase-like_dom_sf"/>
</dbReference>
<reference evidence="10 11" key="1">
    <citation type="submission" date="2018-03" db="EMBL/GenBank/DDBJ databases">
        <title>Cereibacter changlensis.</title>
        <authorList>
            <person name="Meyer T.E."/>
            <person name="Miller S."/>
            <person name="Lodha T."/>
            <person name="Gandham S."/>
            <person name="Chintalapati S."/>
            <person name="Chintalapati V.R."/>
        </authorList>
    </citation>
    <scope>NUCLEOTIDE SEQUENCE [LARGE SCALE GENOMIC DNA]</scope>
    <source>
        <strain evidence="10 11">JA139</strain>
    </source>
</reference>
<dbReference type="GO" id="GO:0005737">
    <property type="term" value="C:cytoplasm"/>
    <property type="evidence" value="ECO:0007669"/>
    <property type="project" value="UniProtKB-SubCell"/>
</dbReference>
<evidence type="ECO:0000256" key="2">
    <source>
        <dbReference type="ARBA" id="ARBA00022490"/>
    </source>
</evidence>
<dbReference type="GO" id="GO:0047992">
    <property type="term" value="F:hydroxylysine kinase activity"/>
    <property type="evidence" value="ECO:0007669"/>
    <property type="project" value="UniProtKB-EC"/>
</dbReference>
<accession>A0A2T4JVT2</accession>
<evidence type="ECO:0000256" key="3">
    <source>
        <dbReference type="ARBA" id="ARBA00022679"/>
    </source>
</evidence>
<dbReference type="Proteomes" id="UP000241010">
    <property type="component" value="Unassembled WGS sequence"/>
</dbReference>
<dbReference type="Pfam" id="PF01636">
    <property type="entry name" value="APH"/>
    <property type="match status" value="1"/>
</dbReference>
<dbReference type="GO" id="GO:0008483">
    <property type="term" value="F:transaminase activity"/>
    <property type="evidence" value="ECO:0007669"/>
    <property type="project" value="UniProtKB-KW"/>
</dbReference>
<gene>
    <name evidence="10" type="ORF">C5F48_09625</name>
</gene>
<evidence type="ECO:0000256" key="6">
    <source>
        <dbReference type="ARBA" id="ARBA00037368"/>
    </source>
</evidence>
<dbReference type="EC" id="2.7.1.81" evidence="7"/>
<dbReference type="SUPFAM" id="SSF56112">
    <property type="entry name" value="Protein kinase-like (PK-like)"/>
    <property type="match status" value="1"/>
</dbReference>
<keyword evidence="2" id="KW-0963">Cytoplasm</keyword>
<evidence type="ECO:0000256" key="4">
    <source>
        <dbReference type="ARBA" id="ARBA00022777"/>
    </source>
</evidence>
<comment type="caution">
    <text evidence="10">The sequence shown here is derived from an EMBL/GenBank/DDBJ whole genome shotgun (WGS) entry which is preliminary data.</text>
</comment>